<feature type="region of interest" description="Disordered" evidence="1">
    <location>
        <begin position="314"/>
        <end position="338"/>
    </location>
</feature>
<accession>A0NQA6</accession>
<evidence type="ECO:0008006" key="4">
    <source>
        <dbReference type="Google" id="ProtNLM"/>
    </source>
</evidence>
<organism evidence="2 3">
    <name type="scientific">Roseibium aggregatum (strain ATCC 25650 / DSM 13394 / JCM 20685 / NBRC 16684 / NCIMB 2208 / IAM 12614 / B1)</name>
    <name type="common">Stappia aggregata</name>
    <dbReference type="NCBI Taxonomy" id="384765"/>
    <lineage>
        <taxon>Bacteria</taxon>
        <taxon>Pseudomonadati</taxon>
        <taxon>Pseudomonadota</taxon>
        <taxon>Alphaproteobacteria</taxon>
        <taxon>Hyphomicrobiales</taxon>
        <taxon>Stappiaceae</taxon>
        <taxon>Roseibium</taxon>
    </lineage>
</organism>
<dbReference type="OrthoDB" id="7833734at2"/>
<evidence type="ECO:0000313" key="2">
    <source>
        <dbReference type="EMBL" id="EAV44964.1"/>
    </source>
</evidence>
<reference evidence="2 3" key="1">
    <citation type="submission" date="2006-05" db="EMBL/GenBank/DDBJ databases">
        <authorList>
            <person name="King G."/>
            <person name="Ferriera S."/>
            <person name="Johnson J."/>
            <person name="Kravitz S."/>
            <person name="Beeson K."/>
            <person name="Sutton G."/>
            <person name="Rogers Y.-H."/>
            <person name="Friedman R."/>
            <person name="Frazier M."/>
            <person name="Venter J.C."/>
        </authorList>
    </citation>
    <scope>NUCLEOTIDE SEQUENCE [LARGE SCALE GENOMIC DNA]</scope>
    <source>
        <strain evidence="3">ATCC 25650 / DSM 13394 / JCM 20685 / NBRC 16684 / NCIMB 2208 / IAM 12614 / B1</strain>
    </source>
</reference>
<proteinExistence type="predicted"/>
<sequence>MAWKTEWTVIIDGQDVSSKMANYLEQITVTDKAGASSDSCSLTLDDTGGQIKLPQPGGKVVVRLSGVQVFSGVIDSVKSSGNRSGGRSLSVSAKGFDVKGKAKQPQRLHQDEGTVGDFLKKLGQKAGFEMKIDPALASIARDYIAADGESLLHIGEKLARELGATFKLRGPMAVLAKHGQDFGLPMIAGLFSPDGSGNLISWDIEPLSTRTVFKSVEVPYVDRKKGLPLIYKTDAGKAGERAEAVNLVRSVAHDENQAKDIAEARKAQIEREGGKGRVTLDLMPEAQAEAQFQLKGTRAGVDGTYRIVSVTHSASRSGGATTDLELQQPQDGAGTDSR</sequence>
<protein>
    <recommendedName>
        <fullName evidence="4">Late control protein</fullName>
    </recommendedName>
</protein>
<dbReference type="eggNOG" id="COG3500">
    <property type="taxonomic scope" value="Bacteria"/>
</dbReference>
<dbReference type="Gene3D" id="2.30.300.10">
    <property type="entry name" value="Baseplate protein-like domain - beta roll fold"/>
    <property type="match status" value="1"/>
</dbReference>
<evidence type="ECO:0000256" key="1">
    <source>
        <dbReference type="SAM" id="MobiDB-lite"/>
    </source>
</evidence>
<evidence type="ECO:0000313" key="3">
    <source>
        <dbReference type="Proteomes" id="UP000004848"/>
    </source>
</evidence>
<feature type="compositionally biased region" description="Polar residues" evidence="1">
    <location>
        <begin position="314"/>
        <end position="330"/>
    </location>
</feature>
<dbReference type="AlphaFoldDB" id="A0NQA6"/>
<dbReference type="RefSeq" id="WP_006933106.1">
    <property type="nucleotide sequence ID" value="NZ_AAUW01000004.1"/>
</dbReference>
<dbReference type="SUPFAM" id="SSF69279">
    <property type="entry name" value="Phage tail proteins"/>
    <property type="match status" value="1"/>
</dbReference>
<dbReference type="EMBL" id="AAUW01000004">
    <property type="protein sequence ID" value="EAV44964.1"/>
    <property type="molecule type" value="Genomic_DNA"/>
</dbReference>
<comment type="caution">
    <text evidence="2">The sequence shown here is derived from an EMBL/GenBank/DDBJ whole genome shotgun (WGS) entry which is preliminary data.</text>
</comment>
<dbReference type="Proteomes" id="UP000004848">
    <property type="component" value="Unassembled WGS sequence"/>
</dbReference>
<gene>
    <name evidence="2" type="ORF">SIAM614_13153</name>
</gene>
<dbReference type="GeneID" id="68845721"/>
<name>A0NQA6_ROSAI</name>